<reference evidence="1" key="2">
    <citation type="journal article" date="2022" name="New Phytol.">
        <title>Evolutionary transition to the ectomycorrhizal habit in the genomes of a hyperdiverse lineage of mushroom-forming fungi.</title>
        <authorList>
            <person name="Looney B."/>
            <person name="Miyauchi S."/>
            <person name="Morin E."/>
            <person name="Drula E."/>
            <person name="Courty P.E."/>
            <person name="Kohler A."/>
            <person name="Kuo A."/>
            <person name="LaButti K."/>
            <person name="Pangilinan J."/>
            <person name="Lipzen A."/>
            <person name="Riley R."/>
            <person name="Andreopoulos W."/>
            <person name="He G."/>
            <person name="Johnson J."/>
            <person name="Nolan M."/>
            <person name="Tritt A."/>
            <person name="Barry K.W."/>
            <person name="Grigoriev I.V."/>
            <person name="Nagy L.G."/>
            <person name="Hibbett D."/>
            <person name="Henrissat B."/>
            <person name="Matheny P.B."/>
            <person name="Labbe J."/>
            <person name="Martin F.M."/>
        </authorList>
    </citation>
    <scope>NUCLEOTIDE SEQUENCE</scope>
    <source>
        <strain evidence="1">HHB10654</strain>
    </source>
</reference>
<name>A0ACB8SG61_9AGAM</name>
<proteinExistence type="predicted"/>
<organism evidence="1 2">
    <name type="scientific">Artomyces pyxidatus</name>
    <dbReference type="NCBI Taxonomy" id="48021"/>
    <lineage>
        <taxon>Eukaryota</taxon>
        <taxon>Fungi</taxon>
        <taxon>Dikarya</taxon>
        <taxon>Basidiomycota</taxon>
        <taxon>Agaricomycotina</taxon>
        <taxon>Agaricomycetes</taxon>
        <taxon>Russulales</taxon>
        <taxon>Auriscalpiaceae</taxon>
        <taxon>Artomyces</taxon>
    </lineage>
</organism>
<sequence length="207" mass="21969">MGPTYRARHNRSATRFSGSIDFPRGQHRVGPDPLPQPDVHTRNDAHAAVDQAIHAGSLEAVSGAGRKGSPTCLHGEPRSPPIYMPAKTGSRAGCAGLGMTSHGTCPSGSPLGRWPWSSTPRTTSVSARRSSPGWWTLSLQASYDPGGRHARALAPARQHPLIGAPSRHAGAHSRRDALLPHRRQHGHAVGALPRAQRGAHCNSLPPR</sequence>
<dbReference type="EMBL" id="MU277301">
    <property type="protein sequence ID" value="KAI0055252.1"/>
    <property type="molecule type" value="Genomic_DNA"/>
</dbReference>
<dbReference type="Proteomes" id="UP000814140">
    <property type="component" value="Unassembled WGS sequence"/>
</dbReference>
<gene>
    <name evidence="1" type="ORF">BV25DRAFT_231872</name>
</gene>
<accession>A0ACB8SG61</accession>
<evidence type="ECO:0000313" key="1">
    <source>
        <dbReference type="EMBL" id="KAI0055252.1"/>
    </source>
</evidence>
<keyword evidence="2" id="KW-1185">Reference proteome</keyword>
<comment type="caution">
    <text evidence="1">The sequence shown here is derived from an EMBL/GenBank/DDBJ whole genome shotgun (WGS) entry which is preliminary data.</text>
</comment>
<evidence type="ECO:0000313" key="2">
    <source>
        <dbReference type="Proteomes" id="UP000814140"/>
    </source>
</evidence>
<protein>
    <submittedName>
        <fullName evidence="1">Uncharacterized protein</fullName>
    </submittedName>
</protein>
<reference evidence="1" key="1">
    <citation type="submission" date="2021-03" db="EMBL/GenBank/DDBJ databases">
        <authorList>
            <consortium name="DOE Joint Genome Institute"/>
            <person name="Ahrendt S."/>
            <person name="Looney B.P."/>
            <person name="Miyauchi S."/>
            <person name="Morin E."/>
            <person name="Drula E."/>
            <person name="Courty P.E."/>
            <person name="Chicoki N."/>
            <person name="Fauchery L."/>
            <person name="Kohler A."/>
            <person name="Kuo A."/>
            <person name="Labutti K."/>
            <person name="Pangilinan J."/>
            <person name="Lipzen A."/>
            <person name="Riley R."/>
            <person name="Andreopoulos W."/>
            <person name="He G."/>
            <person name="Johnson J."/>
            <person name="Barry K.W."/>
            <person name="Grigoriev I.V."/>
            <person name="Nagy L."/>
            <person name="Hibbett D."/>
            <person name="Henrissat B."/>
            <person name="Matheny P.B."/>
            <person name="Labbe J."/>
            <person name="Martin F."/>
        </authorList>
    </citation>
    <scope>NUCLEOTIDE SEQUENCE</scope>
    <source>
        <strain evidence="1">HHB10654</strain>
    </source>
</reference>